<evidence type="ECO:0000256" key="1">
    <source>
        <dbReference type="SAM" id="MobiDB-lite"/>
    </source>
</evidence>
<proteinExistence type="predicted"/>
<evidence type="ECO:0000313" key="3">
    <source>
        <dbReference type="Proteomes" id="UP001284601"/>
    </source>
</evidence>
<feature type="region of interest" description="Disordered" evidence="1">
    <location>
        <begin position="533"/>
        <end position="580"/>
    </location>
</feature>
<dbReference type="Proteomes" id="UP001284601">
    <property type="component" value="Unassembled WGS sequence"/>
</dbReference>
<dbReference type="InterPro" id="IPR011044">
    <property type="entry name" value="Quino_amine_DH_bsu"/>
</dbReference>
<name>A0ABU4HJK7_9ACTN</name>
<comment type="caution">
    <text evidence="2">The sequence shown here is derived from an EMBL/GenBank/DDBJ whole genome shotgun (WGS) entry which is preliminary data.</text>
</comment>
<dbReference type="RefSeq" id="WP_318595770.1">
    <property type="nucleotide sequence ID" value="NZ_JAWSTH010000006.1"/>
</dbReference>
<sequence>MTYRAAVEVGLVAAAHSGEVATFGSWGSFASAPSGLPNSYRAHRGEDGWRTEPVSPLPVTSSPDALTGFKATWTAASSDLRVGVLATRDAFDPFDVNDAQDVYVTDGYGTPELVARGDGAERPSEATDFSGISRDGSAILFRSRSHLVPEDAARIAGGDLYLRREGTTTLLNQMAGGGVLDVCGSQSGSRSERNAISADGLTVFFETPSDLSSGDPACTSPKQVYARNVVTGATVHISRSQRGVPDPNGTQSATFEGASEDGRLAFFTSVEQLTDEATVGGGLYRYDMETATLTFLLDSDSTTPGIAKISADGTHIYFASYYELVPGRGMLGGYNLYVLVDGRIRWVATDETGFQLGALTAGIESTRPAVVTPDGRHLMFATDATLSGVPGSGGRQVYLYDDSIATLTCLSCDPARQRPAGSMHGGDASFGGREGQDAPITDDGETAVFDTLDQLVAEDTNATRDVYEFRDGRLRLVSPGRSNSTASLVGMAGDGRDVFFTTSESLVPWDIDGGDFDLYDARIGGGFPVPTAPPVPRCAGDSCQGPASVPPASEQPASESLHSESGDEASPAPTPTHSLTIVRPSDHVLRAAARNGRLAVTLRTTGGGSLSVRAVGRLRGTERTLASARRRISSTRRVTTTVTLTLSAAARRSLNANGRLGVRVVAQISNIKRTAKLTLRLAQNDR</sequence>
<accession>A0ABU4HJK7</accession>
<dbReference type="SUPFAM" id="SSF50969">
    <property type="entry name" value="YVTN repeat-like/Quinoprotein amine dehydrogenase"/>
    <property type="match status" value="1"/>
</dbReference>
<evidence type="ECO:0000313" key="2">
    <source>
        <dbReference type="EMBL" id="MDW5593508.1"/>
    </source>
</evidence>
<reference evidence="3" key="1">
    <citation type="submission" date="2023-07" db="EMBL/GenBank/DDBJ databases">
        <title>Conexibacter stalactiti sp. nov., isolated from stalactites in a lava cave and emended description of the genus Conexibacter.</title>
        <authorList>
            <person name="Lee S.D."/>
        </authorList>
    </citation>
    <scope>NUCLEOTIDE SEQUENCE [LARGE SCALE GENOMIC DNA]</scope>
    <source>
        <strain evidence="3">KCTC 39840</strain>
    </source>
</reference>
<dbReference type="EMBL" id="JAWSTH010000006">
    <property type="protein sequence ID" value="MDW5593508.1"/>
    <property type="molecule type" value="Genomic_DNA"/>
</dbReference>
<feature type="region of interest" description="Disordered" evidence="1">
    <location>
        <begin position="420"/>
        <end position="439"/>
    </location>
</feature>
<protein>
    <submittedName>
        <fullName evidence="2">Uncharacterized protein</fullName>
    </submittedName>
</protein>
<organism evidence="2 3">
    <name type="scientific">Conexibacter stalactiti</name>
    <dbReference type="NCBI Taxonomy" id="1940611"/>
    <lineage>
        <taxon>Bacteria</taxon>
        <taxon>Bacillati</taxon>
        <taxon>Actinomycetota</taxon>
        <taxon>Thermoleophilia</taxon>
        <taxon>Solirubrobacterales</taxon>
        <taxon>Conexibacteraceae</taxon>
        <taxon>Conexibacter</taxon>
    </lineage>
</organism>
<gene>
    <name evidence="2" type="ORF">R7226_04115</name>
</gene>
<keyword evidence="3" id="KW-1185">Reference proteome</keyword>